<feature type="active site" description="Proton donor" evidence="6">
    <location>
        <position position="177"/>
    </location>
</feature>
<evidence type="ECO:0000256" key="5">
    <source>
        <dbReference type="PIRNR" id="PIRNR005096"/>
    </source>
</evidence>
<dbReference type="GO" id="GO:0006006">
    <property type="term" value="P:glucose metabolic process"/>
    <property type="evidence" value="ECO:0007669"/>
    <property type="project" value="TreeGrafter"/>
</dbReference>
<evidence type="ECO:0000256" key="2">
    <source>
        <dbReference type="ARBA" id="ARBA00006206"/>
    </source>
</evidence>
<feature type="binding site" evidence="8">
    <location>
        <begin position="177"/>
        <end position="179"/>
    </location>
    <ligand>
        <name>beta-D-galactose</name>
        <dbReference type="ChEBI" id="CHEBI:27667"/>
    </ligand>
</feature>
<dbReference type="InterPro" id="IPR047215">
    <property type="entry name" value="Galactose_mutarotase-like"/>
</dbReference>
<gene>
    <name evidence="9" type="ORF">DQL93_02395</name>
</gene>
<feature type="binding site" evidence="7">
    <location>
        <position position="248"/>
    </location>
    <ligand>
        <name>beta-D-galactose</name>
        <dbReference type="ChEBI" id="CHEBI:27667"/>
    </ligand>
</feature>
<evidence type="ECO:0000256" key="6">
    <source>
        <dbReference type="PIRSR" id="PIRSR005096-1"/>
    </source>
</evidence>
<dbReference type="InterPro" id="IPR008183">
    <property type="entry name" value="Aldose_1/G6P_1-epimerase"/>
</dbReference>
<dbReference type="GO" id="GO:0005737">
    <property type="term" value="C:cytoplasm"/>
    <property type="evidence" value="ECO:0007669"/>
    <property type="project" value="TreeGrafter"/>
</dbReference>
<comment type="function">
    <text evidence="5">Catalyzes the interconversion of alpha and beta anomers of maltose.</text>
</comment>
<dbReference type="UniPathway" id="UPA00242"/>
<dbReference type="InterPro" id="IPR011013">
    <property type="entry name" value="Gal_mutarotase_sf_dom"/>
</dbReference>
<dbReference type="EMBL" id="CP031023">
    <property type="protein sequence ID" value="AZA15562.1"/>
    <property type="molecule type" value="Genomic_DNA"/>
</dbReference>
<comment type="pathway">
    <text evidence="1 5">Carbohydrate metabolism; hexose metabolism.</text>
</comment>
<dbReference type="RefSeq" id="WP_003615895.1">
    <property type="nucleotide sequence ID" value="NZ_CP046131.1"/>
</dbReference>
<protein>
    <recommendedName>
        <fullName evidence="5">Maltose epimerase</fullName>
        <ecNumber evidence="5">5.1.3.21</ecNumber>
    </recommendedName>
</protein>
<dbReference type="GO" id="GO:0033499">
    <property type="term" value="P:galactose catabolic process via UDP-galactose, Leloir pathway"/>
    <property type="evidence" value="ECO:0007669"/>
    <property type="project" value="TreeGrafter"/>
</dbReference>
<dbReference type="Gene3D" id="2.70.98.10">
    <property type="match status" value="1"/>
</dbReference>
<feature type="active site" description="Proton acceptor" evidence="6">
    <location>
        <position position="307"/>
    </location>
</feature>
<proteinExistence type="inferred from homology"/>
<name>A0A3G6K780_LACDL</name>
<dbReference type="InterPro" id="IPR015443">
    <property type="entry name" value="Aldose_1-epimerase"/>
</dbReference>
<evidence type="ECO:0000256" key="1">
    <source>
        <dbReference type="ARBA" id="ARBA00005028"/>
    </source>
</evidence>
<sequence>MRLTFKKYGRLQGRDLCEFALENDHGMSVKLLNYGATLEDVTVPVDGAKRHIILSLKQAEDYSKERNFLGGTVGRIAGRVWRGQWKNGDHILQLPINDGKNHIPGGFGTDQQVWSFRTERGEDFVSVHFSLLDPDGHNGFPGNLQLEATYTLNNSGELLYDLTAYSDKLTIFNPTNHTYFCLDGLGTEINQTRLFLDADYYLPVKEDGLPVGGMESVEGTAFDFRKGKSMGEALKSGDAQIALREGLDHPFILNGQKAAAKVVASDGKVSMKMSTNAPAIVIYTANSFGKGEKQVKDLPQYGGLTLEAQNAPASGNDLREITLEPGKSWQRQVSWKFEY</sequence>
<dbReference type="CDD" id="cd09019">
    <property type="entry name" value="galactose_mutarotase_like"/>
    <property type="match status" value="1"/>
</dbReference>
<dbReference type="PANTHER" id="PTHR10091">
    <property type="entry name" value="ALDOSE-1-EPIMERASE"/>
    <property type="match status" value="1"/>
</dbReference>
<dbReference type="InterPro" id="IPR014718">
    <property type="entry name" value="GH-type_carb-bd"/>
</dbReference>
<comment type="similarity">
    <text evidence="2 5">Belongs to the aldose epimerase family.</text>
</comment>
<evidence type="ECO:0000256" key="4">
    <source>
        <dbReference type="ARBA" id="ARBA00023277"/>
    </source>
</evidence>
<evidence type="ECO:0000256" key="8">
    <source>
        <dbReference type="PIRSR" id="PIRSR005096-3"/>
    </source>
</evidence>
<dbReference type="AlphaFoldDB" id="A0A3G6K780"/>
<keyword evidence="3 5" id="KW-0413">Isomerase</keyword>
<dbReference type="GO" id="GO:0030246">
    <property type="term" value="F:carbohydrate binding"/>
    <property type="evidence" value="ECO:0007669"/>
    <property type="project" value="InterPro"/>
</dbReference>
<dbReference type="GO" id="GO:0050558">
    <property type="term" value="F:maltose epimerase activity"/>
    <property type="evidence" value="ECO:0007669"/>
    <property type="project" value="UniProtKB-EC"/>
</dbReference>
<accession>A0A3G6K780</accession>
<evidence type="ECO:0000256" key="3">
    <source>
        <dbReference type="ARBA" id="ARBA00023235"/>
    </source>
</evidence>
<dbReference type="SUPFAM" id="SSF74650">
    <property type="entry name" value="Galactose mutarotase-like"/>
    <property type="match status" value="1"/>
</dbReference>
<organism evidence="9">
    <name type="scientific">Lactobacillus delbrueckii subsp. lactis</name>
    <dbReference type="NCBI Taxonomy" id="29397"/>
    <lineage>
        <taxon>Bacteria</taxon>
        <taxon>Bacillati</taxon>
        <taxon>Bacillota</taxon>
        <taxon>Bacilli</taxon>
        <taxon>Lactobacillales</taxon>
        <taxon>Lactobacillaceae</taxon>
        <taxon>Lactobacillus</taxon>
    </lineage>
</organism>
<dbReference type="GO" id="GO:0004034">
    <property type="term" value="F:aldose 1-epimerase activity"/>
    <property type="evidence" value="ECO:0007669"/>
    <property type="project" value="TreeGrafter"/>
</dbReference>
<evidence type="ECO:0000256" key="7">
    <source>
        <dbReference type="PIRSR" id="PIRSR005096-2"/>
    </source>
</evidence>
<dbReference type="PIRSF" id="PIRSF005096">
    <property type="entry name" value="GALM"/>
    <property type="match status" value="1"/>
</dbReference>
<keyword evidence="4 5" id="KW-0119">Carbohydrate metabolism</keyword>
<comment type="catalytic activity">
    <reaction evidence="5">
        <text>alpha-maltose = beta-maltose</text>
        <dbReference type="Rhea" id="RHEA:21228"/>
        <dbReference type="ChEBI" id="CHEBI:18147"/>
        <dbReference type="ChEBI" id="CHEBI:18167"/>
        <dbReference type="EC" id="5.1.3.21"/>
    </reaction>
</comment>
<dbReference type="PANTHER" id="PTHR10091:SF0">
    <property type="entry name" value="GALACTOSE MUTAROTASE"/>
    <property type="match status" value="1"/>
</dbReference>
<dbReference type="Pfam" id="PF01263">
    <property type="entry name" value="Aldose_epim"/>
    <property type="match status" value="1"/>
</dbReference>
<dbReference type="EC" id="5.1.3.21" evidence="5"/>
<dbReference type="NCBIfam" id="NF008277">
    <property type="entry name" value="PRK11055.1"/>
    <property type="match status" value="1"/>
</dbReference>
<evidence type="ECO:0000313" key="9">
    <source>
        <dbReference type="EMBL" id="AZA15562.1"/>
    </source>
</evidence>
<reference evidence="9" key="1">
    <citation type="submission" date="2018-07" db="EMBL/GenBank/DDBJ databases">
        <authorList>
            <person name="Somerville V."/>
        </authorList>
    </citation>
    <scope>NUCLEOTIDE SEQUENCE</scope>
    <source>
        <strain evidence="9">NWC_2_2</strain>
    </source>
</reference>